<gene>
    <name evidence="2" type="ORF">ESO86_01070</name>
</gene>
<protein>
    <recommendedName>
        <fullName evidence="1">AAA+ ATPase domain-containing protein</fullName>
    </recommendedName>
</protein>
<reference evidence="2 3" key="1">
    <citation type="submission" date="2019-01" db="EMBL/GenBank/DDBJ databases">
        <authorList>
            <person name="Li J."/>
        </authorList>
    </citation>
    <scope>NUCLEOTIDE SEQUENCE [LARGE SCALE GENOMIC DNA]</scope>
    <source>
        <strain evidence="2 3">CGMCC 4.7180</strain>
    </source>
</reference>
<accession>A0A4Q2JZM7</accession>
<evidence type="ECO:0000313" key="3">
    <source>
        <dbReference type="Proteomes" id="UP000292881"/>
    </source>
</evidence>
<evidence type="ECO:0000313" key="2">
    <source>
        <dbReference type="EMBL" id="RXZ51728.1"/>
    </source>
</evidence>
<keyword evidence="3" id="KW-1185">Reference proteome</keyword>
<evidence type="ECO:0000259" key="1">
    <source>
        <dbReference type="SMART" id="SM00382"/>
    </source>
</evidence>
<dbReference type="Gene3D" id="3.40.50.300">
    <property type="entry name" value="P-loop containing nucleotide triphosphate hydrolases"/>
    <property type="match status" value="1"/>
</dbReference>
<dbReference type="AlphaFoldDB" id="A0A4Q2JZM7"/>
<dbReference type="InterPro" id="IPR003593">
    <property type="entry name" value="AAA+_ATPase"/>
</dbReference>
<dbReference type="InterPro" id="IPR057574">
    <property type="entry name" value="nSTAND_NTPase5_dom"/>
</dbReference>
<feature type="domain" description="AAA+ ATPase" evidence="1">
    <location>
        <begin position="285"/>
        <end position="444"/>
    </location>
</feature>
<dbReference type="InterPro" id="IPR027417">
    <property type="entry name" value="P-loop_NTPase"/>
</dbReference>
<comment type="caution">
    <text evidence="2">The sequence shown here is derived from an EMBL/GenBank/DDBJ whole genome shotgun (WGS) entry which is preliminary data.</text>
</comment>
<dbReference type="SUPFAM" id="SSF52540">
    <property type="entry name" value="P-loop containing nucleoside triphosphate hydrolases"/>
    <property type="match status" value="1"/>
</dbReference>
<dbReference type="SMART" id="SM00382">
    <property type="entry name" value="AAA"/>
    <property type="match status" value="1"/>
</dbReference>
<dbReference type="Pfam" id="PF25199">
    <property type="entry name" value="nSTAND_NTPase5"/>
    <property type="match status" value="1"/>
</dbReference>
<proteinExistence type="predicted"/>
<dbReference type="Proteomes" id="UP000292881">
    <property type="component" value="Unassembled WGS sequence"/>
</dbReference>
<name>A0A4Q2JZM7_9MICO</name>
<organism evidence="2 3">
    <name type="scientific">Agromyces binzhouensis</name>
    <dbReference type="NCBI Taxonomy" id="1817495"/>
    <lineage>
        <taxon>Bacteria</taxon>
        <taxon>Bacillati</taxon>
        <taxon>Actinomycetota</taxon>
        <taxon>Actinomycetes</taxon>
        <taxon>Micrococcales</taxon>
        <taxon>Microbacteriaceae</taxon>
        <taxon>Agromyces</taxon>
    </lineage>
</organism>
<sequence length="745" mass="82503">MAFGEAPFDAASTLGEIFRIAQQRSGNALREQLERMFTVDRSTLPKRYADWFALPWSRIYTLNIDDLDSAVQAAKKGADLNILSALTSSPGDERAGATTVVHLNGRLADYPRVTFDPPTYGSRTATPDAWYQQFIVDTVTRPTLYIGTVLDEPPIWHYLSQRGAKGGASETRPRSWLFTKNLPIARRELLAGFNINLIEAYEQEVYEAVVEPFRAQLLEVSAQRRRRARTGASTAANVADIIAENPKGESAFLMGSEPSWGDIHDGYAAEFEIDVELESRVLAKSDGAVVLHGPAGSGKSTSLMRLAAVLAARGNSVAWVDPGAAESIAQIETDIADLEPDYVFVDEVDRFARGARSLIERVAASGAVVVGASRTHRLNAIGLRNDLDADYVGTPPLTDRDAEALIEMLERANRLGALLSKSPAERIKAVTRRADRQLLVTLIEATSGRKFHDKVADECADLAGIQLSAYGVICATHAAENFGLSIDDLLMAVHGATNEGVSELKQLISDQLLLQVDGKLRARHRTIAESAVDHFRKEGQLATWLEMLLFMVAIKYDRSAQDAGPYKKLLVRFLNHRFLNDQLREPGDVRGVYGALEGVLAQEFHYWLQRGSYELDYGDLTLAETFLRQAEAIRPDDNLFETAWCHLLLKMSLNSARGVSARELAEEALRRLSALLDDPGTRTPHTYAVYLRYGSQWVQTGLLPSAEDLVLRRDLRSRITQANVRYRDNKLLREAIAEAERVIGR</sequence>
<dbReference type="EMBL" id="SDPL01000006">
    <property type="protein sequence ID" value="RXZ51728.1"/>
    <property type="molecule type" value="Genomic_DNA"/>
</dbReference>